<protein>
    <submittedName>
        <fullName evidence="1">Uncharacterized protein</fullName>
    </submittedName>
</protein>
<evidence type="ECO:0000313" key="1">
    <source>
        <dbReference type="EMBL" id="TKI86824.1"/>
    </source>
</evidence>
<dbReference type="Proteomes" id="UP000305524">
    <property type="component" value="Unassembled WGS sequence"/>
</dbReference>
<dbReference type="RefSeq" id="WP_050845407.1">
    <property type="nucleotide sequence ID" value="NZ_SZOD01000092.1"/>
</dbReference>
<accession>A0A4U3AES3</accession>
<reference evidence="1 2" key="1">
    <citation type="journal article" date="2019" name="Environ. Microbiol.">
        <title>An active ?-lactamase is a part of an orchestrated cell wall stress resistance network of Bacillus subtilis and related rhizosphere species.</title>
        <authorList>
            <person name="Bucher T."/>
            <person name="Keren-Paz A."/>
            <person name="Hausser J."/>
            <person name="Olender T."/>
            <person name="Cytryn E."/>
            <person name="Kolodkin-Gal I."/>
        </authorList>
    </citation>
    <scope>NUCLEOTIDE SEQUENCE [LARGE SCALE GENOMIC DNA]</scope>
    <source>
        <strain evidence="1 2">I186</strain>
    </source>
</reference>
<comment type="caution">
    <text evidence="1">The sequence shown here is derived from an EMBL/GenBank/DDBJ whole genome shotgun (WGS) entry which is preliminary data.</text>
</comment>
<gene>
    <name evidence="1" type="ORF">FC701_04315</name>
</gene>
<sequence length="75" mass="9033">MIQQRVCECNRCKRHAVYQKWKVKVGDPIKVYSYGYLLKKWGNFLAMDYSFVKWIDGEKNLHFTSLQSLQIQKIM</sequence>
<name>A0A4U3AES3_BACMY</name>
<proteinExistence type="predicted"/>
<organism evidence="1 2">
    <name type="scientific">Bacillus mycoides</name>
    <dbReference type="NCBI Taxonomy" id="1405"/>
    <lineage>
        <taxon>Bacteria</taxon>
        <taxon>Bacillati</taxon>
        <taxon>Bacillota</taxon>
        <taxon>Bacilli</taxon>
        <taxon>Bacillales</taxon>
        <taxon>Bacillaceae</taxon>
        <taxon>Bacillus</taxon>
        <taxon>Bacillus cereus group</taxon>
    </lineage>
</organism>
<dbReference type="EMBL" id="SZOD01000092">
    <property type="protein sequence ID" value="TKI86824.1"/>
    <property type="molecule type" value="Genomic_DNA"/>
</dbReference>
<dbReference type="AlphaFoldDB" id="A0A4U3AES3"/>
<evidence type="ECO:0000313" key="2">
    <source>
        <dbReference type="Proteomes" id="UP000305524"/>
    </source>
</evidence>